<comment type="pathway">
    <text evidence="8">Purine metabolism; 7-cyano-7-deazaguanine biosynthesis.</text>
</comment>
<dbReference type="PANTHER" id="PTHR42836:SF1">
    <property type="entry name" value="7-CARBOXY-7-DEAZAGUANINE SYNTHASE"/>
    <property type="match status" value="1"/>
</dbReference>
<dbReference type="SUPFAM" id="SSF102114">
    <property type="entry name" value="Radical SAM enzymes"/>
    <property type="match status" value="1"/>
</dbReference>
<dbReference type="PANTHER" id="PTHR42836">
    <property type="entry name" value="7-CARBOXY-7-DEAZAGUANINE SYNTHASE"/>
    <property type="match status" value="1"/>
</dbReference>
<evidence type="ECO:0000256" key="1">
    <source>
        <dbReference type="ARBA" id="ARBA00022485"/>
    </source>
</evidence>
<comment type="cofactor">
    <cofactor evidence="8">
        <name>S-adenosyl-L-methionine</name>
        <dbReference type="ChEBI" id="CHEBI:59789"/>
    </cofactor>
    <text evidence="8">Binds 1 S-adenosyl-L-methionine per subunit.</text>
</comment>
<comment type="cofactor">
    <cofactor evidence="8">
        <name>Mg(2+)</name>
        <dbReference type="ChEBI" id="CHEBI:18420"/>
    </cofactor>
</comment>
<feature type="binding site" evidence="8">
    <location>
        <position position="46"/>
    </location>
    <ligand>
        <name>[4Fe-4S] cluster</name>
        <dbReference type="ChEBI" id="CHEBI:49883"/>
        <note>4Fe-4S-S-AdoMet</note>
    </ligand>
</feature>
<sequence length="253" mass="27177">MPAPATSPTDGHLIEVFSSIQGEGLMVGCRQIFVRLAGCNLDCAYCDTPFAPTSDCLVEETPGSGTFRALPNPVSLPTLLTLLEDWLVRTPGVHHSLSLTGGEPLLHGKLLGNWLPELARLLPLHLETNGTLPEALAPLLPHLAFISMDLKLASVTGCPTPWDVHRRFLEVARNNPGQAKAVVGPDTAGEEIEAAARLLRETAPEWPLILQALTVDGKVAVSGRELLVLQETAARIHPPVRVIPQTHRLLGVL</sequence>
<dbReference type="InterPro" id="IPR007197">
    <property type="entry name" value="rSAM"/>
</dbReference>
<dbReference type="InterPro" id="IPR013785">
    <property type="entry name" value="Aldolase_TIM"/>
</dbReference>
<dbReference type="Gene3D" id="3.20.20.70">
    <property type="entry name" value="Aldolase class I"/>
    <property type="match status" value="1"/>
</dbReference>
<feature type="binding site" evidence="8">
    <location>
        <position position="39"/>
    </location>
    <ligand>
        <name>[4Fe-4S] cluster</name>
        <dbReference type="ChEBI" id="CHEBI:49883"/>
        <note>4Fe-4S-S-AdoMet</note>
    </ligand>
</feature>
<keyword evidence="7 8" id="KW-0456">Lyase</keyword>
<accession>A0A550JL18</accession>
<keyword evidence="8" id="KW-0671">Queuosine biosynthesis</keyword>
<comment type="subunit">
    <text evidence="8">Homodimer.</text>
</comment>
<name>A0A550JL18_9BACT</name>
<feature type="binding site" evidence="8">
    <location>
        <position position="48"/>
    </location>
    <ligand>
        <name>Mg(2+)</name>
        <dbReference type="ChEBI" id="CHEBI:18420"/>
    </ligand>
</feature>
<keyword evidence="1 8" id="KW-0004">4Fe-4S</keyword>
<dbReference type="HAMAP" id="MF_00917">
    <property type="entry name" value="QueE"/>
    <property type="match status" value="1"/>
</dbReference>
<dbReference type="Proteomes" id="UP000317155">
    <property type="component" value="Unassembled WGS sequence"/>
</dbReference>
<keyword evidence="11" id="KW-1185">Reference proteome</keyword>
<evidence type="ECO:0000256" key="6">
    <source>
        <dbReference type="ARBA" id="ARBA00023014"/>
    </source>
</evidence>
<dbReference type="GO" id="GO:0016840">
    <property type="term" value="F:carbon-nitrogen lyase activity"/>
    <property type="evidence" value="ECO:0007669"/>
    <property type="project" value="UniProtKB-UniRule"/>
</dbReference>
<keyword evidence="3 8" id="KW-0479">Metal-binding</keyword>
<dbReference type="EMBL" id="VJVV01000001">
    <property type="protein sequence ID" value="TRO83914.1"/>
    <property type="molecule type" value="Genomic_DNA"/>
</dbReference>
<dbReference type="UniPathway" id="UPA00391"/>
<feature type="binding site" evidence="8">
    <location>
        <position position="100"/>
    </location>
    <ligand>
        <name>substrate</name>
    </ligand>
</feature>
<evidence type="ECO:0000313" key="10">
    <source>
        <dbReference type="EMBL" id="TRO83914.1"/>
    </source>
</evidence>
<gene>
    <name evidence="8" type="primary">queE</name>
    <name evidence="10" type="ORF">FL622_01660</name>
</gene>
<dbReference type="InterPro" id="IPR058240">
    <property type="entry name" value="rSAM_sf"/>
</dbReference>
<dbReference type="SFLD" id="SFLDS00029">
    <property type="entry name" value="Radical_SAM"/>
    <property type="match status" value="1"/>
</dbReference>
<evidence type="ECO:0000313" key="11">
    <source>
        <dbReference type="Proteomes" id="UP000317155"/>
    </source>
</evidence>
<evidence type="ECO:0000256" key="3">
    <source>
        <dbReference type="ARBA" id="ARBA00022723"/>
    </source>
</evidence>
<dbReference type="EC" id="4.3.99.3" evidence="8"/>
<evidence type="ECO:0000256" key="7">
    <source>
        <dbReference type="ARBA" id="ARBA00023239"/>
    </source>
</evidence>
<keyword evidence="5 8" id="KW-0408">Iron</keyword>
<dbReference type="CDD" id="cd01335">
    <property type="entry name" value="Radical_SAM"/>
    <property type="match status" value="1"/>
</dbReference>
<comment type="caution">
    <text evidence="8">Lacks conserved residue(s) required for the propagation of feature annotation.</text>
</comment>
<keyword evidence="2 8" id="KW-0949">S-adenosyl-L-methionine</keyword>
<comment type="similarity">
    <text evidence="8">Belongs to the radical SAM superfamily. 7-carboxy-7-deazaguanine synthase family.</text>
</comment>
<keyword evidence="6 8" id="KW-0411">Iron-sulfur</keyword>
<dbReference type="GO" id="GO:0051539">
    <property type="term" value="F:4 iron, 4 sulfur cluster binding"/>
    <property type="evidence" value="ECO:0007669"/>
    <property type="project" value="UniProtKB-UniRule"/>
</dbReference>
<evidence type="ECO:0000256" key="5">
    <source>
        <dbReference type="ARBA" id="ARBA00023004"/>
    </source>
</evidence>
<feature type="binding site" evidence="8">
    <location>
        <position position="43"/>
    </location>
    <ligand>
        <name>[4Fe-4S] cluster</name>
        <dbReference type="ChEBI" id="CHEBI:49883"/>
        <note>4Fe-4S-S-AdoMet</note>
    </ligand>
</feature>
<protein>
    <recommendedName>
        <fullName evidence="8">7-carboxy-7-deazaguanine synthase</fullName>
        <shortName evidence="8">CDG synthase</shortName>
        <ecNumber evidence="8">4.3.99.3</ecNumber>
    </recommendedName>
    <alternativeName>
        <fullName evidence="8">Queuosine biosynthesis protein QueE</fullName>
    </alternativeName>
</protein>
<comment type="caution">
    <text evidence="10">The sequence shown here is derived from an EMBL/GenBank/DDBJ whole genome shotgun (WGS) entry which is preliminary data.</text>
</comment>
<evidence type="ECO:0000256" key="2">
    <source>
        <dbReference type="ARBA" id="ARBA00022691"/>
    </source>
</evidence>
<dbReference type="AlphaFoldDB" id="A0A550JL18"/>
<evidence type="ECO:0000259" key="9">
    <source>
        <dbReference type="PROSITE" id="PS51918"/>
    </source>
</evidence>
<dbReference type="GO" id="GO:0008616">
    <property type="term" value="P:tRNA queuosine(34) biosynthetic process"/>
    <property type="evidence" value="ECO:0007669"/>
    <property type="project" value="UniProtKB-UniRule"/>
</dbReference>
<evidence type="ECO:0000256" key="8">
    <source>
        <dbReference type="HAMAP-Rule" id="MF_00917"/>
    </source>
</evidence>
<comment type="catalytic activity">
    <reaction evidence="8">
        <text>6-carboxy-5,6,7,8-tetrahydropterin + H(+) = 7-carboxy-7-carbaguanine + NH4(+)</text>
        <dbReference type="Rhea" id="RHEA:27974"/>
        <dbReference type="ChEBI" id="CHEBI:15378"/>
        <dbReference type="ChEBI" id="CHEBI:28938"/>
        <dbReference type="ChEBI" id="CHEBI:61032"/>
        <dbReference type="ChEBI" id="CHEBI:61036"/>
        <dbReference type="EC" id="4.3.99.3"/>
    </reaction>
</comment>
<dbReference type="RefSeq" id="WP_092052801.1">
    <property type="nucleotide sequence ID" value="NZ_FOJJ01000001.1"/>
</dbReference>
<dbReference type="PROSITE" id="PS51918">
    <property type="entry name" value="RADICAL_SAM"/>
    <property type="match status" value="1"/>
</dbReference>
<evidence type="ECO:0000256" key="4">
    <source>
        <dbReference type="ARBA" id="ARBA00022842"/>
    </source>
</evidence>
<keyword evidence="4 8" id="KW-0460">Magnesium</keyword>
<comment type="function">
    <text evidence="8">Catalyzes the complex heterocyclic radical-mediated conversion of 6-carboxy-5,6,7,8-tetrahydropterin (CPH4) to 7-carboxy-7-deazaguanine (CDG), a step common to the biosynthetic pathways of all 7-deazapurine-containing compounds.</text>
</comment>
<reference evidence="10 11" key="1">
    <citation type="submission" date="2019-07" db="EMBL/GenBank/DDBJ databases">
        <title>Insights of Desulfuromonas acetexigens electromicrobiology.</title>
        <authorList>
            <person name="Katuri K."/>
            <person name="Sapireddy V."/>
            <person name="Shaw D.R."/>
            <person name="Saikaly P."/>
        </authorList>
    </citation>
    <scope>NUCLEOTIDE SEQUENCE [LARGE SCALE GENOMIC DNA]</scope>
    <source>
        <strain evidence="10 11">2873</strain>
    </source>
</reference>
<feature type="domain" description="Radical SAM core" evidence="9">
    <location>
        <begin position="26"/>
        <end position="253"/>
    </location>
</feature>
<feature type="binding site" evidence="8">
    <location>
        <begin position="45"/>
        <end position="47"/>
    </location>
    <ligand>
        <name>S-adenosyl-L-methionine</name>
        <dbReference type="ChEBI" id="CHEBI:59789"/>
    </ligand>
</feature>
<dbReference type="Pfam" id="PF04055">
    <property type="entry name" value="Radical_SAM"/>
    <property type="match status" value="1"/>
</dbReference>
<feature type="binding site" evidence="8">
    <location>
        <position position="35"/>
    </location>
    <ligand>
        <name>substrate</name>
    </ligand>
</feature>
<dbReference type="GO" id="GO:0000287">
    <property type="term" value="F:magnesium ion binding"/>
    <property type="evidence" value="ECO:0007669"/>
    <property type="project" value="UniProtKB-UniRule"/>
</dbReference>
<dbReference type="OrthoDB" id="9792276at2"/>
<dbReference type="InterPro" id="IPR024924">
    <property type="entry name" value="7-CO-7-deazaguanine_synth-like"/>
</dbReference>
<feature type="binding site" evidence="8">
    <location>
        <begin position="20"/>
        <end position="22"/>
    </location>
    <ligand>
        <name>substrate</name>
    </ligand>
</feature>
<proteinExistence type="inferred from homology"/>
<comment type="cofactor">
    <cofactor evidence="8">
        <name>[4Fe-4S] cluster</name>
        <dbReference type="ChEBI" id="CHEBI:49883"/>
    </cofactor>
    <text evidence="8">Binds 1 [4Fe-4S] cluster. The cluster is coordinated with 3 cysteines and an exchangeable S-adenosyl-L-methionine.</text>
</comment>
<dbReference type="GO" id="GO:1904047">
    <property type="term" value="F:S-adenosyl-L-methionine binding"/>
    <property type="evidence" value="ECO:0007669"/>
    <property type="project" value="UniProtKB-UniRule"/>
</dbReference>
<feature type="binding site" evidence="8">
    <location>
        <position position="102"/>
    </location>
    <ligand>
        <name>S-adenosyl-L-methionine</name>
        <dbReference type="ChEBI" id="CHEBI:59789"/>
    </ligand>
</feature>
<organism evidence="10 11">
    <name type="scientific">Trichloromonas acetexigens</name>
    <dbReference type="NCBI Taxonomy" id="38815"/>
    <lineage>
        <taxon>Bacteria</taxon>
        <taxon>Pseudomonadati</taxon>
        <taxon>Thermodesulfobacteriota</taxon>
        <taxon>Desulfuromonadia</taxon>
        <taxon>Desulfuromonadales</taxon>
        <taxon>Trichloromonadaceae</taxon>
        <taxon>Trichloromonas</taxon>
    </lineage>
</organism>